<proteinExistence type="predicted"/>
<dbReference type="SMR" id="C7RE79"/>
<keyword evidence="3" id="KW-0418">Kinase</keyword>
<dbReference type="STRING" id="525919.Apre_1471"/>
<dbReference type="eggNOG" id="COG2172">
    <property type="taxonomic scope" value="Bacteria"/>
</dbReference>
<evidence type="ECO:0000256" key="1">
    <source>
        <dbReference type="ARBA" id="ARBA00022527"/>
    </source>
</evidence>
<name>C7RE79_ANAPD</name>
<evidence type="ECO:0000259" key="2">
    <source>
        <dbReference type="Pfam" id="PF13581"/>
    </source>
</evidence>
<dbReference type="KEGG" id="apr:Apre_1471"/>
<evidence type="ECO:0000313" key="4">
    <source>
        <dbReference type="Proteomes" id="UP000002294"/>
    </source>
</evidence>
<keyword evidence="3" id="KW-0808">Transferase</keyword>
<dbReference type="InterPro" id="IPR003594">
    <property type="entry name" value="HATPase_dom"/>
</dbReference>
<organism evidence="3 4">
    <name type="scientific">Anaerococcus prevotii (strain ATCC 9321 / DSM 20548 / JCM 6508 / NCTC 11806 / PC1)</name>
    <name type="common">Peptostreptococcus prevotii</name>
    <name type="synonym">Peptococcus prevotii</name>
    <dbReference type="NCBI Taxonomy" id="525919"/>
    <lineage>
        <taxon>Bacteria</taxon>
        <taxon>Bacillati</taxon>
        <taxon>Bacillota</taxon>
        <taxon>Tissierellia</taxon>
        <taxon>Tissierellales</taxon>
        <taxon>Peptoniphilaceae</taxon>
        <taxon>Anaerococcus</taxon>
    </lineage>
</organism>
<keyword evidence="4" id="KW-1185">Reference proteome</keyword>
<dbReference type="CDD" id="cd16936">
    <property type="entry name" value="HATPase_RsbW-like"/>
    <property type="match status" value="1"/>
</dbReference>
<sequence length="127" mass="14596">MDIIRRQMNTDINSIKQFNTDAINLASKTFDDKDFIFNIRLILDELIINSYKHGNKKVYDRKINCLVLVDNDYCLVKVKDEGCGIPLENESDLYSDHGRGLMLVRAISDSLIIKENSIAALIFKKKI</sequence>
<dbReference type="OrthoDB" id="9767435at2"/>
<gene>
    <name evidence="3" type="ordered locus">Apre_1471</name>
</gene>
<dbReference type="PANTHER" id="PTHR35526:SF3">
    <property type="entry name" value="ANTI-SIGMA-F FACTOR RSBW"/>
    <property type="match status" value="1"/>
</dbReference>
<dbReference type="InterPro" id="IPR050267">
    <property type="entry name" value="Anti-sigma-factor_SerPK"/>
</dbReference>
<feature type="domain" description="Histidine kinase/HSP90-like ATPase" evidence="2">
    <location>
        <begin position="29"/>
        <end position="115"/>
    </location>
</feature>
<reference evidence="3 4" key="1">
    <citation type="journal article" date="2009" name="Stand. Genomic Sci.">
        <title>Complete genome sequence of Anaerococcus prevotii type strain (PC1).</title>
        <authorList>
            <person name="Labutti K."/>
            <person name="Pukall R."/>
            <person name="Steenblock K."/>
            <person name="Glavina Del Rio T."/>
            <person name="Tice H."/>
            <person name="Copeland A."/>
            <person name="Cheng J.F."/>
            <person name="Lucas S."/>
            <person name="Chen F."/>
            <person name="Nolan M."/>
            <person name="Bruce D."/>
            <person name="Goodwin L."/>
            <person name="Pitluck S."/>
            <person name="Ivanova N."/>
            <person name="Mavromatis K."/>
            <person name="Ovchinnikova G."/>
            <person name="Pati A."/>
            <person name="Chen A."/>
            <person name="Palaniappan K."/>
            <person name="Land M."/>
            <person name="Hauser L."/>
            <person name="Chang Y.J."/>
            <person name="Jeffries C.D."/>
            <person name="Chain P."/>
            <person name="Saunders E."/>
            <person name="Brettin T."/>
            <person name="Detter J.C."/>
            <person name="Han C."/>
            <person name="Goker M."/>
            <person name="Bristow J."/>
            <person name="Eisen J.A."/>
            <person name="Markowitz V."/>
            <person name="Hugenholtz P."/>
            <person name="Kyrpides N.C."/>
            <person name="Klenk H.P."/>
            <person name="Lapidus A."/>
        </authorList>
    </citation>
    <scope>NUCLEOTIDE SEQUENCE [LARGE SCALE GENOMIC DNA]</scope>
    <source>
        <strain evidence="4">ATCC 9321 / DSM 20548 / JCM 6508 / NCTC 11806 / PC1</strain>
    </source>
</reference>
<protein>
    <submittedName>
        <fullName evidence="3">Signal transduction histidine kinase</fullName>
    </submittedName>
</protein>
<dbReference type="EMBL" id="CP001708">
    <property type="protein sequence ID" value="ACV29492.1"/>
    <property type="molecule type" value="Genomic_DNA"/>
</dbReference>
<dbReference type="Pfam" id="PF13581">
    <property type="entry name" value="HATPase_c_2"/>
    <property type="match status" value="1"/>
</dbReference>
<dbReference type="PANTHER" id="PTHR35526">
    <property type="entry name" value="ANTI-SIGMA-F FACTOR RSBW-RELATED"/>
    <property type="match status" value="1"/>
</dbReference>
<keyword evidence="1" id="KW-0723">Serine/threonine-protein kinase</keyword>
<evidence type="ECO:0000313" key="3">
    <source>
        <dbReference type="EMBL" id="ACV29492.1"/>
    </source>
</evidence>
<dbReference type="HOGENOM" id="CLU_090336_11_3_9"/>
<dbReference type="Gene3D" id="3.30.565.10">
    <property type="entry name" value="Histidine kinase-like ATPase, C-terminal domain"/>
    <property type="match status" value="1"/>
</dbReference>
<dbReference type="RefSeq" id="WP_015778390.1">
    <property type="nucleotide sequence ID" value="NC_013171.1"/>
</dbReference>
<dbReference type="AlphaFoldDB" id="C7RE79"/>
<accession>C7RE79</accession>
<dbReference type="SUPFAM" id="SSF55874">
    <property type="entry name" value="ATPase domain of HSP90 chaperone/DNA topoisomerase II/histidine kinase"/>
    <property type="match status" value="1"/>
</dbReference>
<dbReference type="GO" id="GO:0004674">
    <property type="term" value="F:protein serine/threonine kinase activity"/>
    <property type="evidence" value="ECO:0007669"/>
    <property type="project" value="UniProtKB-KW"/>
</dbReference>
<dbReference type="Proteomes" id="UP000002294">
    <property type="component" value="Chromosome"/>
</dbReference>
<dbReference type="InterPro" id="IPR036890">
    <property type="entry name" value="HATPase_C_sf"/>
</dbReference>